<protein>
    <submittedName>
        <fullName evidence="2">Uncharacterized protein</fullName>
    </submittedName>
</protein>
<proteinExistence type="predicted"/>
<organism evidence="2 3">
    <name type="scientific">Pleurodeles waltl</name>
    <name type="common">Iberian ribbed newt</name>
    <dbReference type="NCBI Taxonomy" id="8319"/>
    <lineage>
        <taxon>Eukaryota</taxon>
        <taxon>Metazoa</taxon>
        <taxon>Chordata</taxon>
        <taxon>Craniata</taxon>
        <taxon>Vertebrata</taxon>
        <taxon>Euteleostomi</taxon>
        <taxon>Amphibia</taxon>
        <taxon>Batrachia</taxon>
        <taxon>Caudata</taxon>
        <taxon>Salamandroidea</taxon>
        <taxon>Salamandridae</taxon>
        <taxon>Pleurodelinae</taxon>
        <taxon>Pleurodeles</taxon>
    </lineage>
</organism>
<dbReference type="Proteomes" id="UP001066276">
    <property type="component" value="Chromosome 1_2"/>
</dbReference>
<dbReference type="EMBL" id="JANPWB010000002">
    <property type="protein sequence ID" value="KAJ1204673.1"/>
    <property type="molecule type" value="Genomic_DNA"/>
</dbReference>
<feature type="compositionally biased region" description="Basic residues" evidence="1">
    <location>
        <begin position="9"/>
        <end position="26"/>
    </location>
</feature>
<reference evidence="2" key="1">
    <citation type="journal article" date="2022" name="bioRxiv">
        <title>Sequencing and chromosome-scale assembly of the giantPleurodeles waltlgenome.</title>
        <authorList>
            <person name="Brown T."/>
            <person name="Elewa A."/>
            <person name="Iarovenko S."/>
            <person name="Subramanian E."/>
            <person name="Araus A.J."/>
            <person name="Petzold A."/>
            <person name="Susuki M."/>
            <person name="Suzuki K.-i.T."/>
            <person name="Hayashi T."/>
            <person name="Toyoda A."/>
            <person name="Oliveira C."/>
            <person name="Osipova E."/>
            <person name="Leigh N.D."/>
            <person name="Simon A."/>
            <person name="Yun M.H."/>
        </authorList>
    </citation>
    <scope>NUCLEOTIDE SEQUENCE</scope>
    <source>
        <strain evidence="2">20211129_DDA</strain>
        <tissue evidence="2">Liver</tissue>
    </source>
</reference>
<name>A0AAV7VTP6_PLEWA</name>
<accession>A0AAV7VTP6</accession>
<comment type="caution">
    <text evidence="2">The sequence shown here is derived from an EMBL/GenBank/DDBJ whole genome shotgun (WGS) entry which is preliminary data.</text>
</comment>
<evidence type="ECO:0000313" key="2">
    <source>
        <dbReference type="EMBL" id="KAJ1204673.1"/>
    </source>
</evidence>
<sequence>MGSDAAPPGRRRAQNPYRHTTKRKRPQPCAVLSAFLLMLSGRPPRAQPSLPARVPEPHPARLVPHRQNPRPPANKGPMCRVVKRLLQKKTQMTPHLPLPHPLRLVHPSLTGPHKLT</sequence>
<feature type="region of interest" description="Disordered" evidence="1">
    <location>
        <begin position="42"/>
        <end position="116"/>
    </location>
</feature>
<evidence type="ECO:0000313" key="3">
    <source>
        <dbReference type="Proteomes" id="UP001066276"/>
    </source>
</evidence>
<evidence type="ECO:0000256" key="1">
    <source>
        <dbReference type="SAM" id="MobiDB-lite"/>
    </source>
</evidence>
<gene>
    <name evidence="2" type="ORF">NDU88_000113</name>
</gene>
<dbReference type="AlphaFoldDB" id="A0AAV7VTP6"/>
<keyword evidence="3" id="KW-1185">Reference proteome</keyword>
<feature type="region of interest" description="Disordered" evidence="1">
    <location>
        <begin position="1"/>
        <end position="26"/>
    </location>
</feature>